<dbReference type="InterPro" id="IPR041635">
    <property type="entry name" value="Type_ISP_LLaBIII_C"/>
</dbReference>
<feature type="domain" description="DNA methylase adenine-specific" evidence="6">
    <location>
        <begin position="314"/>
        <end position="499"/>
    </location>
</feature>
<evidence type="ECO:0000313" key="8">
    <source>
        <dbReference type="EMBL" id="SCL12880.1"/>
    </source>
</evidence>
<keyword evidence="9" id="KW-1185">Reference proteome</keyword>
<dbReference type="AlphaFoldDB" id="A0A1C6R7A2"/>
<sequence length="1093" mass="121590">MTHTTEAWLSSAVADFGRDCKDALAGPGEPEAAIRPPIERLLRAFCDHLGAVMAYYPEAALDDLKVRPDYAIRIDGAITGYLEVKKPSTDIDPAAFRGHNRTQWERLKDLPNLLYTNGGSWMLYRDGEQVGDTVHLDRSFATAGSLLTVRDGRFEQLLRNFLTWKPAPIRSVQQLVRAIAPLCRLLRQEVLDQLDREATAIRAGQAEGEQPFTGLAKDWRRLLFPTADNSVFADGYAQAVTFALLLARSENIPLADGNLHEVGRKLGNTHSVMGKALQLLTDSVSDRFRVSLDLLVRVVDAVKWDRIRAGRADAYLHLYEDFLEVYDDDLRKASGTYYTPTQVVTEMARLVEDVLRTRLGCADGFWSPQVVTVDPAMGTGTFLHAIIKRVAEQVTDAEGPGAVPQAIEQLATRLIGFELQMGPYAVAELRQSDMLRKYAASLPAGGQHLYVTDTLDDPYAEEQLIASTYAPLSRSRRRANKIKADQPVTVVIGNPPYRERAEGLGGWVENGSPHTPAPLNGFRLAGNGRTEYVLKNLYVYFWRWATWKAFDAHPGQGQGVVAFITTAGYLRGPGFKGFRKYLRETCDEGWIIDVSPEGMRPDVATRVFPGVQQPLAIGIFVRRPDTDREQPARIWYTALHGRRQAKYNQLQNLTLDGDGWRRARTDWTAPLTPAAESAWDDYPALGDLLPWAVPGVKPNRTWVYAPHPSVLQDRWSGLKSASNRDERKELMKETRDRTIDTRVEPLPGFESHQKTLAEDQSECRPPVRVAFRSLDRQWIIPDSRLIDFSRPDLWRAVDAGQVFISELHSAPLTSGPAITFAALVPDMHHFKGSEGGRVLPMRHSGGVPNVPPLLLTSLSGRLGCAVSVEDLVAYIAGTAAHRAFTPRFAEELVTPGIRVPLTADPQLWAEAVAVGQQVIWLHTYGEAFTDPTSERPRKNIRYPADDPRRPLNTTAIAVDSVPDTISHNPTTETLHVGTGSFAPVPAAVWEYDVGGMQVIKKWFSYRKANPGGRRSSPLDAIHVDRWPHEWTAELNDLLTVLRRLADLEPHQEDLLDRIVAGPQITVADLTAAGVFPVPDLARRAHRHAPGLFS</sequence>
<dbReference type="GO" id="GO:0008170">
    <property type="term" value="F:N-methyltransferase activity"/>
    <property type="evidence" value="ECO:0007669"/>
    <property type="project" value="InterPro"/>
</dbReference>
<keyword evidence="3" id="KW-0808">Transferase</keyword>
<proteinExistence type="predicted"/>
<dbReference type="OrthoDB" id="9776021at2"/>
<name>A0A1C6R7A2_9ACTN</name>
<dbReference type="Gene3D" id="3.40.50.150">
    <property type="entry name" value="Vaccinia Virus protein VP39"/>
    <property type="match status" value="1"/>
</dbReference>
<dbReference type="PANTHER" id="PTHR33841:SF1">
    <property type="entry name" value="DNA METHYLTRANSFERASE A"/>
    <property type="match status" value="1"/>
</dbReference>
<accession>A0A1C6R7A2</accession>
<dbReference type="InterPro" id="IPR029063">
    <property type="entry name" value="SAM-dependent_MTases_sf"/>
</dbReference>
<dbReference type="SUPFAM" id="SSF53335">
    <property type="entry name" value="S-adenosyl-L-methionine-dependent methyltransferases"/>
    <property type="match status" value="1"/>
</dbReference>
<dbReference type="Pfam" id="PF18135">
    <property type="entry name" value="Type_ISP_C"/>
    <property type="match status" value="1"/>
</dbReference>
<dbReference type="GO" id="GO:0009007">
    <property type="term" value="F:site-specific DNA-methyltransferase (adenine-specific) activity"/>
    <property type="evidence" value="ECO:0007669"/>
    <property type="project" value="UniProtKB-EC"/>
</dbReference>
<keyword evidence="2 8" id="KW-0489">Methyltransferase</keyword>
<dbReference type="EC" id="2.1.1.72" evidence="1"/>
<feature type="domain" description="Type ISP restriction-modification enzyme LLaBIII C-terminal specificity" evidence="7">
    <location>
        <begin position="687"/>
        <end position="1036"/>
    </location>
</feature>
<evidence type="ECO:0000256" key="3">
    <source>
        <dbReference type="ARBA" id="ARBA00022679"/>
    </source>
</evidence>
<gene>
    <name evidence="8" type="ORF">GA0070616_0050</name>
</gene>
<dbReference type="GO" id="GO:0009307">
    <property type="term" value="P:DNA restriction-modification system"/>
    <property type="evidence" value="ECO:0007669"/>
    <property type="project" value="UniProtKB-KW"/>
</dbReference>
<dbReference type="InterPro" id="IPR050953">
    <property type="entry name" value="N4_N6_ade-DNA_methylase"/>
</dbReference>
<dbReference type="InterPro" id="IPR002052">
    <property type="entry name" value="DNA_methylase_N6_adenine_CS"/>
</dbReference>
<dbReference type="PANTHER" id="PTHR33841">
    <property type="entry name" value="DNA METHYLTRANSFERASE YEEA-RELATED"/>
    <property type="match status" value="1"/>
</dbReference>
<evidence type="ECO:0000313" key="9">
    <source>
        <dbReference type="Proteomes" id="UP000199699"/>
    </source>
</evidence>
<dbReference type="EMBL" id="FMHT01000002">
    <property type="protein sequence ID" value="SCL12880.1"/>
    <property type="molecule type" value="Genomic_DNA"/>
</dbReference>
<evidence type="ECO:0000259" key="7">
    <source>
        <dbReference type="Pfam" id="PF18135"/>
    </source>
</evidence>
<reference evidence="8 9" key="1">
    <citation type="submission" date="2016-06" db="EMBL/GenBank/DDBJ databases">
        <authorList>
            <person name="Kjaerup R.B."/>
            <person name="Dalgaard T.S."/>
            <person name="Juul-Madsen H.R."/>
        </authorList>
    </citation>
    <scope>NUCLEOTIDE SEQUENCE [LARGE SCALE GENOMIC DNA]</scope>
    <source>
        <strain evidence="8 9">DSM 43818</strain>
    </source>
</reference>
<evidence type="ECO:0000256" key="5">
    <source>
        <dbReference type="ARBA" id="ARBA00047942"/>
    </source>
</evidence>
<dbReference type="PRINTS" id="PR00507">
    <property type="entry name" value="N12N6MTFRASE"/>
</dbReference>
<dbReference type="Proteomes" id="UP000199699">
    <property type="component" value="Unassembled WGS sequence"/>
</dbReference>
<organism evidence="8 9">
    <name type="scientific">Micromonospora nigra</name>
    <dbReference type="NCBI Taxonomy" id="145857"/>
    <lineage>
        <taxon>Bacteria</taxon>
        <taxon>Bacillati</taxon>
        <taxon>Actinomycetota</taxon>
        <taxon>Actinomycetes</taxon>
        <taxon>Micromonosporales</taxon>
        <taxon>Micromonosporaceae</taxon>
        <taxon>Micromonospora</taxon>
    </lineage>
</organism>
<keyword evidence="4" id="KW-0680">Restriction system</keyword>
<evidence type="ECO:0000256" key="2">
    <source>
        <dbReference type="ARBA" id="ARBA00022603"/>
    </source>
</evidence>
<comment type="catalytic activity">
    <reaction evidence="5">
        <text>a 2'-deoxyadenosine in DNA + S-adenosyl-L-methionine = an N(6)-methyl-2'-deoxyadenosine in DNA + S-adenosyl-L-homocysteine + H(+)</text>
        <dbReference type="Rhea" id="RHEA:15197"/>
        <dbReference type="Rhea" id="RHEA-COMP:12418"/>
        <dbReference type="Rhea" id="RHEA-COMP:12419"/>
        <dbReference type="ChEBI" id="CHEBI:15378"/>
        <dbReference type="ChEBI" id="CHEBI:57856"/>
        <dbReference type="ChEBI" id="CHEBI:59789"/>
        <dbReference type="ChEBI" id="CHEBI:90615"/>
        <dbReference type="ChEBI" id="CHEBI:90616"/>
        <dbReference type="EC" id="2.1.1.72"/>
    </reaction>
</comment>
<dbReference type="GO" id="GO:0032259">
    <property type="term" value="P:methylation"/>
    <property type="evidence" value="ECO:0007669"/>
    <property type="project" value="UniProtKB-KW"/>
</dbReference>
<dbReference type="InterPro" id="IPR003356">
    <property type="entry name" value="DNA_methylase_A-5"/>
</dbReference>
<evidence type="ECO:0000259" key="6">
    <source>
        <dbReference type="Pfam" id="PF02384"/>
    </source>
</evidence>
<dbReference type="GO" id="GO:0003677">
    <property type="term" value="F:DNA binding"/>
    <property type="evidence" value="ECO:0007669"/>
    <property type="project" value="InterPro"/>
</dbReference>
<dbReference type="RefSeq" id="WP_091074642.1">
    <property type="nucleotide sequence ID" value="NZ_FMHT01000002.1"/>
</dbReference>
<dbReference type="Pfam" id="PF02384">
    <property type="entry name" value="N6_Mtase"/>
    <property type="match status" value="1"/>
</dbReference>
<dbReference type="PROSITE" id="PS00092">
    <property type="entry name" value="N6_MTASE"/>
    <property type="match status" value="1"/>
</dbReference>
<evidence type="ECO:0000256" key="4">
    <source>
        <dbReference type="ARBA" id="ARBA00022747"/>
    </source>
</evidence>
<evidence type="ECO:0000256" key="1">
    <source>
        <dbReference type="ARBA" id="ARBA00011900"/>
    </source>
</evidence>
<protein>
    <recommendedName>
        <fullName evidence="1">site-specific DNA-methyltransferase (adenine-specific)</fullName>
        <ecNumber evidence="1">2.1.1.72</ecNumber>
    </recommendedName>
</protein>